<gene>
    <name evidence="2" type="ORF">HETIRDRAFT_451383</name>
</gene>
<dbReference type="GeneID" id="20676146"/>
<organism evidence="2 3">
    <name type="scientific">Heterobasidion irregulare (strain TC 32-1)</name>
    <dbReference type="NCBI Taxonomy" id="747525"/>
    <lineage>
        <taxon>Eukaryota</taxon>
        <taxon>Fungi</taxon>
        <taxon>Dikarya</taxon>
        <taxon>Basidiomycota</taxon>
        <taxon>Agaricomycotina</taxon>
        <taxon>Agaricomycetes</taxon>
        <taxon>Russulales</taxon>
        <taxon>Bondarzewiaceae</taxon>
        <taxon>Heterobasidion</taxon>
        <taxon>Heterobasidion annosum species complex</taxon>
    </lineage>
</organism>
<keyword evidence="3" id="KW-1185">Reference proteome</keyword>
<protein>
    <submittedName>
        <fullName evidence="2">Uncharacterized protein</fullName>
    </submittedName>
</protein>
<dbReference type="KEGG" id="hir:HETIRDRAFT_451383"/>
<dbReference type="RefSeq" id="XP_009546272.1">
    <property type="nucleotide sequence ID" value="XM_009547977.1"/>
</dbReference>
<dbReference type="HOGENOM" id="CLU_831731_0_0_1"/>
<accession>W4K727</accession>
<sequence>MADAPSRTAHPTRTRLTSVDVSDSASTGLDRRFATPESLQGRHSDSYRLSARVHSLFTHGRSAVAIVPLLSLLPLPIVLCATHINWLIRGGRPWQALISLDPRRRHVRRSWWHTGGTRPGRASDLGRRISTRRGHDFWSGRRTRFAQLRETSCMFFWCGAPHSVDRKRHHRRNDDGRLAAATQGLPYHIRTLGQHRNTELTRMGFGRTHVGSRRSSSMPVRMPRRDKCRRLVPGLCKVSVRPSKTSTELGCVKCGTRPPVITRSLARGRSVFAPSYLRVGRHGTRLGDLPGLRARVTVTVGSRVRSASLGRRLAGSQAWRHLRGGTVIRYDDAR</sequence>
<name>W4K727_HETIT</name>
<feature type="compositionally biased region" description="Polar residues" evidence="1">
    <location>
        <begin position="9"/>
        <end position="23"/>
    </location>
</feature>
<dbReference type="EMBL" id="KI925458">
    <property type="protein sequence ID" value="ETW81642.1"/>
    <property type="molecule type" value="Genomic_DNA"/>
</dbReference>
<evidence type="ECO:0000313" key="2">
    <source>
        <dbReference type="EMBL" id="ETW81642.1"/>
    </source>
</evidence>
<evidence type="ECO:0000256" key="1">
    <source>
        <dbReference type="SAM" id="MobiDB-lite"/>
    </source>
</evidence>
<evidence type="ECO:0000313" key="3">
    <source>
        <dbReference type="Proteomes" id="UP000030671"/>
    </source>
</evidence>
<dbReference type="AlphaFoldDB" id="W4K727"/>
<dbReference type="Proteomes" id="UP000030671">
    <property type="component" value="Unassembled WGS sequence"/>
</dbReference>
<reference evidence="2 3" key="1">
    <citation type="journal article" date="2012" name="New Phytol.">
        <title>Insight into trade-off between wood decay and parasitism from the genome of a fungal forest pathogen.</title>
        <authorList>
            <person name="Olson A."/>
            <person name="Aerts A."/>
            <person name="Asiegbu F."/>
            <person name="Belbahri L."/>
            <person name="Bouzid O."/>
            <person name="Broberg A."/>
            <person name="Canback B."/>
            <person name="Coutinho P.M."/>
            <person name="Cullen D."/>
            <person name="Dalman K."/>
            <person name="Deflorio G."/>
            <person name="van Diepen L.T."/>
            <person name="Dunand C."/>
            <person name="Duplessis S."/>
            <person name="Durling M."/>
            <person name="Gonthier P."/>
            <person name="Grimwood J."/>
            <person name="Fossdal C.G."/>
            <person name="Hansson D."/>
            <person name="Henrissat B."/>
            <person name="Hietala A."/>
            <person name="Himmelstrand K."/>
            <person name="Hoffmeister D."/>
            <person name="Hogberg N."/>
            <person name="James T.Y."/>
            <person name="Karlsson M."/>
            <person name="Kohler A."/>
            <person name="Kues U."/>
            <person name="Lee Y.H."/>
            <person name="Lin Y.C."/>
            <person name="Lind M."/>
            <person name="Lindquist E."/>
            <person name="Lombard V."/>
            <person name="Lucas S."/>
            <person name="Lunden K."/>
            <person name="Morin E."/>
            <person name="Murat C."/>
            <person name="Park J."/>
            <person name="Raffaello T."/>
            <person name="Rouze P."/>
            <person name="Salamov A."/>
            <person name="Schmutz J."/>
            <person name="Solheim H."/>
            <person name="Stahlberg J."/>
            <person name="Velez H."/>
            <person name="de Vries R.P."/>
            <person name="Wiebenga A."/>
            <person name="Woodward S."/>
            <person name="Yakovlev I."/>
            <person name="Garbelotto M."/>
            <person name="Martin F."/>
            <person name="Grigoriev I.V."/>
            <person name="Stenlid J."/>
        </authorList>
    </citation>
    <scope>NUCLEOTIDE SEQUENCE [LARGE SCALE GENOMIC DNA]</scope>
    <source>
        <strain evidence="2 3">TC 32-1</strain>
    </source>
</reference>
<proteinExistence type="predicted"/>
<dbReference type="InParanoid" id="W4K727"/>
<feature type="region of interest" description="Disordered" evidence="1">
    <location>
        <begin position="1"/>
        <end position="23"/>
    </location>
</feature>